<gene>
    <name evidence="2" type="ORF">Goshw_020653</name>
</gene>
<sequence length="83" mass="9453">GNNCHDNGSKHKNRGAQGKVGLVSSSRGERIVECSTQIENYFYAKGITDDAVKVNTPSMFLTNIEFLWWRDRTTDKRQCEIET</sequence>
<dbReference type="AlphaFoldDB" id="A0A7J9MJB3"/>
<evidence type="ECO:0000313" key="2">
    <source>
        <dbReference type="EMBL" id="MBA0871051.1"/>
    </source>
</evidence>
<keyword evidence="3" id="KW-1185">Reference proteome</keyword>
<feature type="region of interest" description="Disordered" evidence="1">
    <location>
        <begin position="1"/>
        <end position="22"/>
    </location>
</feature>
<organism evidence="2 3">
    <name type="scientific">Gossypium schwendimanii</name>
    <name type="common">Cotton</name>
    <dbReference type="NCBI Taxonomy" id="34291"/>
    <lineage>
        <taxon>Eukaryota</taxon>
        <taxon>Viridiplantae</taxon>
        <taxon>Streptophyta</taxon>
        <taxon>Embryophyta</taxon>
        <taxon>Tracheophyta</taxon>
        <taxon>Spermatophyta</taxon>
        <taxon>Magnoliopsida</taxon>
        <taxon>eudicotyledons</taxon>
        <taxon>Gunneridae</taxon>
        <taxon>Pentapetalae</taxon>
        <taxon>rosids</taxon>
        <taxon>malvids</taxon>
        <taxon>Malvales</taxon>
        <taxon>Malvaceae</taxon>
        <taxon>Malvoideae</taxon>
        <taxon>Gossypium</taxon>
    </lineage>
</organism>
<protein>
    <submittedName>
        <fullName evidence="2">Uncharacterized protein</fullName>
    </submittedName>
</protein>
<dbReference type="OrthoDB" id="1001325at2759"/>
<dbReference type="Proteomes" id="UP000593576">
    <property type="component" value="Unassembled WGS sequence"/>
</dbReference>
<accession>A0A7J9MJB3</accession>
<evidence type="ECO:0000256" key="1">
    <source>
        <dbReference type="SAM" id="MobiDB-lite"/>
    </source>
</evidence>
<name>A0A7J9MJB3_GOSSC</name>
<comment type="caution">
    <text evidence="2">The sequence shown here is derived from an EMBL/GenBank/DDBJ whole genome shotgun (WGS) entry which is preliminary data.</text>
</comment>
<dbReference type="EMBL" id="JABFAF010000011">
    <property type="protein sequence ID" value="MBA0871051.1"/>
    <property type="molecule type" value="Genomic_DNA"/>
</dbReference>
<reference evidence="2 3" key="1">
    <citation type="journal article" date="2019" name="Genome Biol. Evol.">
        <title>Insights into the evolution of the New World diploid cottons (Gossypium, subgenus Houzingenia) based on genome sequencing.</title>
        <authorList>
            <person name="Grover C.E."/>
            <person name="Arick M.A. 2nd"/>
            <person name="Thrash A."/>
            <person name="Conover J.L."/>
            <person name="Sanders W.S."/>
            <person name="Peterson D.G."/>
            <person name="Frelichowski J.E."/>
            <person name="Scheffler J.A."/>
            <person name="Scheffler B.E."/>
            <person name="Wendel J.F."/>
        </authorList>
    </citation>
    <scope>NUCLEOTIDE SEQUENCE [LARGE SCALE GENOMIC DNA]</scope>
    <source>
        <strain evidence="2">1</strain>
        <tissue evidence="2">Leaf</tissue>
    </source>
</reference>
<evidence type="ECO:0000313" key="3">
    <source>
        <dbReference type="Proteomes" id="UP000593576"/>
    </source>
</evidence>
<feature type="non-terminal residue" evidence="2">
    <location>
        <position position="83"/>
    </location>
</feature>
<proteinExistence type="predicted"/>